<dbReference type="RefSeq" id="WP_140838153.1">
    <property type="nucleotide sequence ID" value="NZ_RCZI01000001.1"/>
</dbReference>
<reference evidence="1 2" key="1">
    <citation type="journal article" date="2019" name="Environ. Microbiol.">
        <title>Species interactions and distinct microbial communities in high Arctic permafrost affected cryosols are associated with the CH4 and CO2 gas fluxes.</title>
        <authorList>
            <person name="Altshuler I."/>
            <person name="Hamel J."/>
            <person name="Turney S."/>
            <person name="Magnuson E."/>
            <person name="Levesque R."/>
            <person name="Greer C."/>
            <person name="Whyte L.G."/>
        </authorList>
    </citation>
    <scope>NUCLEOTIDE SEQUENCE [LARGE SCALE GENOMIC DNA]</scope>
    <source>
        <strain evidence="1 2">S06.C</strain>
    </source>
</reference>
<organism evidence="1 2">
    <name type="scientific">Variovorax guangxiensis</name>
    <dbReference type="NCBI Taxonomy" id="1775474"/>
    <lineage>
        <taxon>Bacteria</taxon>
        <taxon>Pseudomonadati</taxon>
        <taxon>Pseudomonadota</taxon>
        <taxon>Betaproteobacteria</taxon>
        <taxon>Burkholderiales</taxon>
        <taxon>Comamonadaceae</taxon>
        <taxon>Variovorax</taxon>
    </lineage>
</organism>
<comment type="caution">
    <text evidence="1">The sequence shown here is derived from an EMBL/GenBank/DDBJ whole genome shotgun (WGS) entry which is preliminary data.</text>
</comment>
<dbReference type="OrthoDB" id="6628365at2"/>
<evidence type="ECO:0000313" key="2">
    <source>
        <dbReference type="Proteomes" id="UP000319212"/>
    </source>
</evidence>
<name>A0A502DY71_9BURK</name>
<gene>
    <name evidence="1" type="ORF">EAH82_01865</name>
</gene>
<protein>
    <submittedName>
        <fullName evidence="1">Uncharacterized protein</fullName>
    </submittedName>
</protein>
<evidence type="ECO:0000313" key="1">
    <source>
        <dbReference type="EMBL" id="TPG30267.1"/>
    </source>
</evidence>
<sequence>MGAFVGRDVAIEFAIALEDADPAVLAFKPLGMMRGKSMKTSWDTVDTTRVRKVVNGGTFGLKEVEEMLVKVRRALA</sequence>
<dbReference type="AlphaFoldDB" id="A0A502DY71"/>
<dbReference type="Proteomes" id="UP000319212">
    <property type="component" value="Unassembled WGS sequence"/>
</dbReference>
<proteinExistence type="predicted"/>
<accession>A0A502DY71</accession>
<dbReference type="EMBL" id="RCZI01000001">
    <property type="protein sequence ID" value="TPG30267.1"/>
    <property type="molecule type" value="Genomic_DNA"/>
</dbReference>